<dbReference type="AlphaFoldDB" id="A0A6N3DQI6"/>
<evidence type="ECO:0000313" key="1">
    <source>
        <dbReference type="EMBL" id="VYU28163.1"/>
    </source>
</evidence>
<gene>
    <name evidence="1" type="ORF">FPLFYP42_01806</name>
</gene>
<proteinExistence type="predicted"/>
<protein>
    <submittedName>
        <fullName evidence="1">Uncharacterized protein</fullName>
    </submittedName>
</protein>
<sequence length="111" mass="12254">MNNDGTNFFNFAIAVAVACNADTRPKGETKPEAAAQYIQNVLDMAFVNTGLKFRVKPLAYPQCGKIPIVIQVSGRGVCLLWYYPYMKTHDLTLELEGVLHTVLTEALCETA</sequence>
<name>A0A6N3DQI6_FLAPL</name>
<dbReference type="EMBL" id="CACRUB010000031">
    <property type="protein sequence ID" value="VYU28163.1"/>
    <property type="molecule type" value="Genomic_DNA"/>
</dbReference>
<reference evidence="1" key="1">
    <citation type="submission" date="2019-11" db="EMBL/GenBank/DDBJ databases">
        <authorList>
            <person name="Feng L."/>
        </authorList>
    </citation>
    <scope>NUCLEOTIDE SEQUENCE</scope>
    <source>
        <strain evidence="1">FplautiiLFYP42</strain>
    </source>
</reference>
<dbReference type="RefSeq" id="WP_156621514.1">
    <property type="nucleotide sequence ID" value="NZ_CACRUB010000031.1"/>
</dbReference>
<organism evidence="1">
    <name type="scientific">Flavonifractor plautii</name>
    <name type="common">Fusobacterium plautii</name>
    <dbReference type="NCBI Taxonomy" id="292800"/>
    <lineage>
        <taxon>Bacteria</taxon>
        <taxon>Bacillati</taxon>
        <taxon>Bacillota</taxon>
        <taxon>Clostridia</taxon>
        <taxon>Eubacteriales</taxon>
        <taxon>Oscillospiraceae</taxon>
        <taxon>Flavonifractor</taxon>
    </lineage>
</organism>
<accession>A0A6N3DQI6</accession>